<dbReference type="Proteomes" id="UP000635983">
    <property type="component" value="Unassembled WGS sequence"/>
</dbReference>
<feature type="compositionally biased region" description="Acidic residues" evidence="2">
    <location>
        <begin position="1"/>
        <end position="11"/>
    </location>
</feature>
<feature type="region of interest" description="Disordered" evidence="2">
    <location>
        <begin position="1"/>
        <end position="40"/>
    </location>
</feature>
<feature type="coiled-coil region" evidence="1">
    <location>
        <begin position="71"/>
        <end position="134"/>
    </location>
</feature>
<evidence type="ECO:0000313" key="5">
    <source>
        <dbReference type="Proteomes" id="UP000635983"/>
    </source>
</evidence>
<dbReference type="RefSeq" id="WP_188981624.1">
    <property type="nucleotide sequence ID" value="NZ_BMPO01000001.1"/>
</dbReference>
<evidence type="ECO:0000256" key="3">
    <source>
        <dbReference type="SAM" id="Phobius"/>
    </source>
</evidence>
<name>A0A917PLD0_9PSED</name>
<feature type="compositionally biased region" description="Basic and acidic residues" evidence="2">
    <location>
        <begin position="18"/>
        <end position="34"/>
    </location>
</feature>
<reference evidence="4" key="2">
    <citation type="submission" date="2020-09" db="EMBL/GenBank/DDBJ databases">
        <authorList>
            <person name="Sun Q."/>
            <person name="Ohkuma M."/>
        </authorList>
    </citation>
    <scope>NUCLEOTIDE SEQUENCE</scope>
    <source>
        <strain evidence="4">JCM 30078</strain>
    </source>
</reference>
<feature type="compositionally biased region" description="Polar residues" evidence="2">
    <location>
        <begin position="171"/>
        <end position="210"/>
    </location>
</feature>
<feature type="region of interest" description="Disordered" evidence="2">
    <location>
        <begin position="151"/>
        <end position="213"/>
    </location>
</feature>
<proteinExistence type="predicted"/>
<sequence length="292" mass="32246">MRNDTYDELDDIPSVVTSRRERGDRESSRMGSRYDEEDAPVKGRSSGVLWAIVVALLITLGVLGWWSYRQIAVLEQQLVATQESFARISEEAAGRIQDISGKVVANESNVSTGSEALQGQVRQLQRRLADMGKQQQALIGQLESMVQRMDSLSGDMSSRGAADDAGPQVQALASQVKQLSEQSEALASQQKTLASEQAELKQTGTQSAGGDSSAEIEKLNARMNTMATDLNKLRDRNPNYDIQAIRQDITVLRSQLENRNNAEFDAFRGQMTRNINSLQGQLQSLQQQINAR</sequence>
<comment type="caution">
    <text evidence="4">The sequence shown here is derived from an EMBL/GenBank/DDBJ whole genome shotgun (WGS) entry which is preliminary data.</text>
</comment>
<evidence type="ECO:0000256" key="2">
    <source>
        <dbReference type="SAM" id="MobiDB-lite"/>
    </source>
</evidence>
<keyword evidence="3" id="KW-1133">Transmembrane helix</keyword>
<keyword evidence="1" id="KW-0175">Coiled coil</keyword>
<protein>
    <submittedName>
        <fullName evidence="4">ATPase</fullName>
    </submittedName>
</protein>
<evidence type="ECO:0000256" key="1">
    <source>
        <dbReference type="SAM" id="Coils"/>
    </source>
</evidence>
<organism evidence="4 5">
    <name type="scientific">Pseudomonas matsuisoli</name>
    <dbReference type="NCBI Taxonomy" id="1515666"/>
    <lineage>
        <taxon>Bacteria</taxon>
        <taxon>Pseudomonadati</taxon>
        <taxon>Pseudomonadota</taxon>
        <taxon>Gammaproteobacteria</taxon>
        <taxon>Pseudomonadales</taxon>
        <taxon>Pseudomonadaceae</taxon>
        <taxon>Pseudomonas</taxon>
    </lineage>
</organism>
<keyword evidence="5" id="KW-1185">Reference proteome</keyword>
<feature type="transmembrane region" description="Helical" evidence="3">
    <location>
        <begin position="48"/>
        <end position="68"/>
    </location>
</feature>
<keyword evidence="3" id="KW-0472">Membrane</keyword>
<evidence type="ECO:0000313" key="4">
    <source>
        <dbReference type="EMBL" id="GGJ82676.1"/>
    </source>
</evidence>
<reference evidence="4" key="1">
    <citation type="journal article" date="2014" name="Int. J. Syst. Evol. Microbiol.">
        <title>Complete genome sequence of Corynebacterium casei LMG S-19264T (=DSM 44701T), isolated from a smear-ripened cheese.</title>
        <authorList>
            <consortium name="US DOE Joint Genome Institute (JGI-PGF)"/>
            <person name="Walter F."/>
            <person name="Albersmeier A."/>
            <person name="Kalinowski J."/>
            <person name="Ruckert C."/>
        </authorList>
    </citation>
    <scope>NUCLEOTIDE SEQUENCE</scope>
    <source>
        <strain evidence="4">JCM 30078</strain>
    </source>
</reference>
<gene>
    <name evidence="4" type="ORF">GCM10009304_05850</name>
</gene>
<dbReference type="EMBL" id="BMPO01000001">
    <property type="protein sequence ID" value="GGJ82676.1"/>
    <property type="molecule type" value="Genomic_DNA"/>
</dbReference>
<dbReference type="AlphaFoldDB" id="A0A917PLD0"/>
<keyword evidence="3" id="KW-0812">Transmembrane</keyword>
<accession>A0A917PLD0</accession>